<feature type="signal peptide" evidence="5">
    <location>
        <begin position="1"/>
        <end position="23"/>
    </location>
</feature>
<comment type="subcellular location">
    <subcellularLocation>
        <location evidence="1">Cell outer membrane</location>
    </subcellularLocation>
</comment>
<dbReference type="PANTHER" id="PTHR30329:SF21">
    <property type="entry name" value="LIPOPROTEIN YIAD-RELATED"/>
    <property type="match status" value="1"/>
</dbReference>
<sequence length="210" mass="22908">MIKTFKTLCTVGLLLLLSSVSHAESLFDGNIRAGLSDQDKDGVIDARDHCANTPLGDAVDTNGCPKVSSKILTVDLNILFDSGKAVVKPKFYPEVMKLATFLKDHPSSKVIIEGYTDNVGSETINKALSQKRATAIADVLIDSFRVSPKRVKAIGYGESNPIATNDTAQGRANNRRVLANVFAQQTADVKRWTIYSVDTKQNTAFYQLQK</sequence>
<dbReference type="EMBL" id="JBAKAR010000005">
    <property type="protein sequence ID" value="MEL0613168.1"/>
    <property type="molecule type" value="Genomic_DNA"/>
</dbReference>
<keyword evidence="2 4" id="KW-0472">Membrane</keyword>
<keyword evidence="5" id="KW-0732">Signal</keyword>
<gene>
    <name evidence="7" type="ORF">V6242_08420</name>
</gene>
<dbReference type="InterPro" id="IPR050330">
    <property type="entry name" value="Bact_OuterMem_StrucFunc"/>
</dbReference>
<keyword evidence="8" id="KW-1185">Reference proteome</keyword>
<keyword evidence="3" id="KW-0998">Cell outer membrane</keyword>
<dbReference type="Gene3D" id="3.30.1330.60">
    <property type="entry name" value="OmpA-like domain"/>
    <property type="match status" value="1"/>
</dbReference>
<dbReference type="PANTHER" id="PTHR30329">
    <property type="entry name" value="STATOR ELEMENT OF FLAGELLAR MOTOR COMPLEX"/>
    <property type="match status" value="1"/>
</dbReference>
<dbReference type="SUPFAM" id="SSF103088">
    <property type="entry name" value="OmpA-like"/>
    <property type="match status" value="1"/>
</dbReference>
<organism evidence="7 8">
    <name type="scientific">Marinomonas arenicola</name>
    <dbReference type="NCBI Taxonomy" id="569601"/>
    <lineage>
        <taxon>Bacteria</taxon>
        <taxon>Pseudomonadati</taxon>
        <taxon>Pseudomonadota</taxon>
        <taxon>Gammaproteobacteria</taxon>
        <taxon>Oceanospirillales</taxon>
        <taxon>Oceanospirillaceae</taxon>
        <taxon>Marinomonas</taxon>
    </lineage>
</organism>
<evidence type="ECO:0000256" key="3">
    <source>
        <dbReference type="ARBA" id="ARBA00023237"/>
    </source>
</evidence>
<feature type="chain" id="PRO_5046317122" evidence="5">
    <location>
        <begin position="24"/>
        <end position="210"/>
    </location>
</feature>
<dbReference type="InterPro" id="IPR036737">
    <property type="entry name" value="OmpA-like_sf"/>
</dbReference>
<accession>A0ABU9G5Y2</accession>
<dbReference type="RefSeq" id="WP_341566972.1">
    <property type="nucleotide sequence ID" value="NZ_JBAKAR010000005.1"/>
</dbReference>
<dbReference type="InterPro" id="IPR006664">
    <property type="entry name" value="OMP_bac"/>
</dbReference>
<feature type="domain" description="OmpA-like" evidence="6">
    <location>
        <begin position="67"/>
        <end position="185"/>
    </location>
</feature>
<dbReference type="Proteomes" id="UP001379949">
    <property type="component" value="Unassembled WGS sequence"/>
</dbReference>
<dbReference type="PROSITE" id="PS51123">
    <property type="entry name" value="OMPA_2"/>
    <property type="match status" value="1"/>
</dbReference>
<dbReference type="InterPro" id="IPR006665">
    <property type="entry name" value="OmpA-like"/>
</dbReference>
<proteinExistence type="predicted"/>
<evidence type="ECO:0000256" key="4">
    <source>
        <dbReference type="PROSITE-ProRule" id="PRU00473"/>
    </source>
</evidence>
<reference evidence="7 8" key="1">
    <citation type="submission" date="2024-02" db="EMBL/GenBank/DDBJ databases">
        <title>Bacteria isolated from the canopy kelp, Nereocystis luetkeana.</title>
        <authorList>
            <person name="Pfister C.A."/>
            <person name="Younker I.T."/>
            <person name="Light S.H."/>
        </authorList>
    </citation>
    <scope>NUCLEOTIDE SEQUENCE [LARGE SCALE GENOMIC DNA]</scope>
    <source>
        <strain evidence="7 8">TI.4.07</strain>
    </source>
</reference>
<evidence type="ECO:0000256" key="5">
    <source>
        <dbReference type="SAM" id="SignalP"/>
    </source>
</evidence>
<evidence type="ECO:0000256" key="2">
    <source>
        <dbReference type="ARBA" id="ARBA00023136"/>
    </source>
</evidence>
<dbReference type="PROSITE" id="PS01068">
    <property type="entry name" value="OMPA_1"/>
    <property type="match status" value="1"/>
</dbReference>
<dbReference type="PRINTS" id="PR01021">
    <property type="entry name" value="OMPADOMAIN"/>
</dbReference>
<evidence type="ECO:0000313" key="8">
    <source>
        <dbReference type="Proteomes" id="UP001379949"/>
    </source>
</evidence>
<comment type="caution">
    <text evidence="7">The sequence shown here is derived from an EMBL/GenBank/DDBJ whole genome shotgun (WGS) entry which is preliminary data.</text>
</comment>
<dbReference type="CDD" id="cd07185">
    <property type="entry name" value="OmpA_C-like"/>
    <property type="match status" value="1"/>
</dbReference>
<dbReference type="Pfam" id="PF00691">
    <property type="entry name" value="OmpA"/>
    <property type="match status" value="1"/>
</dbReference>
<name>A0ABU9G5Y2_9GAMM</name>
<dbReference type="InterPro" id="IPR006690">
    <property type="entry name" value="OMPA-like_CS"/>
</dbReference>
<evidence type="ECO:0000313" key="7">
    <source>
        <dbReference type="EMBL" id="MEL0613168.1"/>
    </source>
</evidence>
<evidence type="ECO:0000256" key="1">
    <source>
        <dbReference type="ARBA" id="ARBA00004442"/>
    </source>
</evidence>
<evidence type="ECO:0000259" key="6">
    <source>
        <dbReference type="PROSITE" id="PS51123"/>
    </source>
</evidence>
<protein>
    <submittedName>
        <fullName evidence="7">OmpA family protein</fullName>
    </submittedName>
</protein>